<dbReference type="PANTHER" id="PTHR34387">
    <property type="entry name" value="SLR1258 PROTEIN"/>
    <property type="match status" value="1"/>
</dbReference>
<dbReference type="RefSeq" id="WP_268074580.1">
    <property type="nucleotide sequence ID" value="NZ_CP109965.1"/>
</dbReference>
<dbReference type="InterPro" id="IPR052022">
    <property type="entry name" value="26kDa_periplasmic_antigen"/>
</dbReference>
<evidence type="ECO:0000313" key="1">
    <source>
        <dbReference type="EMBL" id="WAJ70278.1"/>
    </source>
</evidence>
<dbReference type="Pfam" id="PF04402">
    <property type="entry name" value="SIMPL"/>
    <property type="match status" value="1"/>
</dbReference>
<gene>
    <name evidence="1" type="ORF">OLW01_00195</name>
</gene>
<proteinExistence type="predicted"/>
<dbReference type="InterPro" id="IPR007497">
    <property type="entry name" value="SIMPL/DUF541"/>
</dbReference>
<dbReference type="PANTHER" id="PTHR34387:SF2">
    <property type="entry name" value="SLR1258 PROTEIN"/>
    <property type="match status" value="1"/>
</dbReference>
<accession>A0ABY7AL48</accession>
<dbReference type="EMBL" id="CP109965">
    <property type="protein sequence ID" value="WAJ70278.1"/>
    <property type="molecule type" value="Genomic_DNA"/>
</dbReference>
<protein>
    <submittedName>
        <fullName evidence="1">SIMPL domain-containing protein</fullName>
    </submittedName>
</protein>
<sequence>MQKYFRSSAWVLALGIMIGLIGLGALVSNAALQIKQYERSVTVKGLAEQELPADIVIWPIQFMLADNDLAKLYEKADNSTQKIRAFLLLNGLKESEISVSPPAIVDKSAQNYGNNNNPYRYTATQTVTVYSDKINAVRTLMPRMSELGKQGIVMTGNGYQSRTEYIFNRLNDIKPEMIEQATENARAVAMKFANDSNSELGKIKRASQGRFSISARDKNNPHIKNIRVVSTIEYYLAD</sequence>
<name>A0ABY7AL48_9ALTE</name>
<keyword evidence="2" id="KW-1185">Reference proteome</keyword>
<evidence type="ECO:0000313" key="2">
    <source>
        <dbReference type="Proteomes" id="UP001163726"/>
    </source>
</evidence>
<dbReference type="InterPro" id="IPR016907">
    <property type="entry name" value="UCP029033"/>
</dbReference>
<dbReference type="PIRSF" id="PIRSF029033">
    <property type="entry name" value="UCP029033"/>
    <property type="match status" value="1"/>
</dbReference>
<organism evidence="1 2">
    <name type="scientific">Catenovulum adriaticum</name>
    <dbReference type="NCBI Taxonomy" id="2984846"/>
    <lineage>
        <taxon>Bacteria</taxon>
        <taxon>Pseudomonadati</taxon>
        <taxon>Pseudomonadota</taxon>
        <taxon>Gammaproteobacteria</taxon>
        <taxon>Alteromonadales</taxon>
        <taxon>Alteromonadaceae</taxon>
        <taxon>Catenovulum</taxon>
    </lineage>
</organism>
<dbReference type="Proteomes" id="UP001163726">
    <property type="component" value="Chromosome"/>
</dbReference>
<reference evidence="1" key="1">
    <citation type="submission" date="2022-10" db="EMBL/GenBank/DDBJ databases">
        <title>Catenovulum adriacola sp. nov. isolated in the Harbour of Susak.</title>
        <authorList>
            <person name="Schoch T."/>
            <person name="Reich S.J."/>
            <person name="Stoeferle S."/>
            <person name="Flaiz M."/>
            <person name="Kazda M."/>
            <person name="Riedel C.U."/>
            <person name="Duerre P."/>
        </authorList>
    </citation>
    <scope>NUCLEOTIDE SEQUENCE</scope>
    <source>
        <strain evidence="1">TS8</strain>
    </source>
</reference>